<organism evidence="3 4">
    <name type="scientific">Magnaporthiopsis poae (strain ATCC 64411 / 73-15)</name>
    <name type="common">Kentucky bluegrass fungus</name>
    <name type="synonym">Magnaporthe poae</name>
    <dbReference type="NCBI Taxonomy" id="644358"/>
    <lineage>
        <taxon>Eukaryota</taxon>
        <taxon>Fungi</taxon>
        <taxon>Dikarya</taxon>
        <taxon>Ascomycota</taxon>
        <taxon>Pezizomycotina</taxon>
        <taxon>Sordariomycetes</taxon>
        <taxon>Sordariomycetidae</taxon>
        <taxon>Magnaporthales</taxon>
        <taxon>Magnaporthaceae</taxon>
        <taxon>Magnaporthiopsis</taxon>
    </lineage>
</organism>
<feature type="region of interest" description="Disordered" evidence="1">
    <location>
        <begin position="1"/>
        <end position="51"/>
    </location>
</feature>
<reference evidence="3" key="5">
    <citation type="submission" date="2015-06" db="UniProtKB">
        <authorList>
            <consortium name="EnsemblFungi"/>
        </authorList>
    </citation>
    <scope>IDENTIFICATION</scope>
    <source>
        <strain evidence="3">ATCC 64411</strain>
    </source>
</reference>
<feature type="compositionally biased region" description="Basic and acidic residues" evidence="1">
    <location>
        <begin position="18"/>
        <end position="33"/>
    </location>
</feature>
<reference evidence="4" key="1">
    <citation type="submission" date="2010-05" db="EMBL/GenBank/DDBJ databases">
        <title>The genome sequence of Magnaporthe poae strain ATCC 64411.</title>
        <authorList>
            <person name="Ma L.-J."/>
            <person name="Dead R."/>
            <person name="Young S."/>
            <person name="Zeng Q."/>
            <person name="Koehrsen M."/>
            <person name="Alvarado L."/>
            <person name="Berlin A."/>
            <person name="Chapman S.B."/>
            <person name="Chen Z."/>
            <person name="Freedman E."/>
            <person name="Gellesch M."/>
            <person name="Goldberg J."/>
            <person name="Griggs A."/>
            <person name="Gujja S."/>
            <person name="Heilman E.R."/>
            <person name="Heiman D."/>
            <person name="Hepburn T."/>
            <person name="Howarth C."/>
            <person name="Jen D."/>
            <person name="Larson L."/>
            <person name="Mehta T."/>
            <person name="Neiman D."/>
            <person name="Pearson M."/>
            <person name="Roberts A."/>
            <person name="Saif S."/>
            <person name="Shea T."/>
            <person name="Shenoy N."/>
            <person name="Sisk P."/>
            <person name="Stolte C."/>
            <person name="Sykes S."/>
            <person name="Walk T."/>
            <person name="White J."/>
            <person name="Yandava C."/>
            <person name="Haas B."/>
            <person name="Nusbaum C."/>
            <person name="Birren B."/>
        </authorList>
    </citation>
    <scope>NUCLEOTIDE SEQUENCE [LARGE SCALE GENOMIC DNA]</scope>
    <source>
        <strain evidence="4">ATCC 64411 / 73-15</strain>
    </source>
</reference>
<gene>
    <name evidence="2" type="ORF">MAPG_10321</name>
</gene>
<dbReference type="EnsemblFungi" id="MAPG_10321T0">
    <property type="protein sequence ID" value="MAPG_10321T0"/>
    <property type="gene ID" value="MAPG_10321"/>
</dbReference>
<reference evidence="2" key="2">
    <citation type="submission" date="2010-05" db="EMBL/GenBank/DDBJ databases">
        <title>The Genome Sequence of Magnaporthe poae strain ATCC 64411.</title>
        <authorList>
            <consortium name="The Broad Institute Genome Sequencing Platform"/>
            <consortium name="Broad Institute Genome Sequencing Center for Infectious Disease"/>
            <person name="Ma L.-J."/>
            <person name="Dead R."/>
            <person name="Young S."/>
            <person name="Zeng Q."/>
            <person name="Koehrsen M."/>
            <person name="Alvarado L."/>
            <person name="Berlin A."/>
            <person name="Chapman S.B."/>
            <person name="Chen Z."/>
            <person name="Freedman E."/>
            <person name="Gellesch M."/>
            <person name="Goldberg J."/>
            <person name="Griggs A."/>
            <person name="Gujja S."/>
            <person name="Heilman E.R."/>
            <person name="Heiman D."/>
            <person name="Hepburn T."/>
            <person name="Howarth C."/>
            <person name="Jen D."/>
            <person name="Larson L."/>
            <person name="Mehta T."/>
            <person name="Neiman D."/>
            <person name="Pearson M."/>
            <person name="Roberts A."/>
            <person name="Saif S."/>
            <person name="Shea T."/>
            <person name="Shenoy N."/>
            <person name="Sisk P."/>
            <person name="Stolte C."/>
            <person name="Sykes S."/>
            <person name="Walk T."/>
            <person name="White J."/>
            <person name="Yandava C."/>
            <person name="Haas B."/>
            <person name="Nusbaum C."/>
            <person name="Birren B."/>
        </authorList>
    </citation>
    <scope>NUCLEOTIDE SEQUENCE</scope>
    <source>
        <strain evidence="2">ATCC 64411</strain>
    </source>
</reference>
<sequence length="66" mass="7095">MAHSSSRDNLLGRAVQEASDRVRGSSPGEDKRSIAILGQEKTSSDYHPTQLILGKPSDFSVQAVPD</sequence>
<accession>A0A0C4ECA6</accession>
<dbReference type="EMBL" id="ADBL01002308">
    <property type="status" value="NOT_ANNOTATED_CDS"/>
    <property type="molecule type" value="Genomic_DNA"/>
</dbReference>
<name>A0A0C4ECA6_MAGP6</name>
<evidence type="ECO:0000256" key="1">
    <source>
        <dbReference type="SAM" id="MobiDB-lite"/>
    </source>
</evidence>
<protein>
    <submittedName>
        <fullName evidence="2 3">Uncharacterized protein</fullName>
    </submittedName>
</protein>
<dbReference type="Proteomes" id="UP000011715">
    <property type="component" value="Unassembled WGS sequence"/>
</dbReference>
<keyword evidence="4" id="KW-1185">Reference proteome</keyword>
<evidence type="ECO:0000313" key="2">
    <source>
        <dbReference type="EMBL" id="KLU90467.1"/>
    </source>
</evidence>
<evidence type="ECO:0000313" key="3">
    <source>
        <dbReference type="EnsemblFungi" id="MAPG_10321T0"/>
    </source>
</evidence>
<reference evidence="3" key="4">
    <citation type="journal article" date="2015" name="G3 (Bethesda)">
        <title>Genome sequences of three phytopathogenic species of the Magnaporthaceae family of fungi.</title>
        <authorList>
            <person name="Okagaki L.H."/>
            <person name="Nunes C.C."/>
            <person name="Sailsbery J."/>
            <person name="Clay B."/>
            <person name="Brown D."/>
            <person name="John T."/>
            <person name="Oh Y."/>
            <person name="Young N."/>
            <person name="Fitzgerald M."/>
            <person name="Haas B.J."/>
            <person name="Zeng Q."/>
            <person name="Young S."/>
            <person name="Adiconis X."/>
            <person name="Fan L."/>
            <person name="Levin J.Z."/>
            <person name="Mitchell T.K."/>
            <person name="Okubara P.A."/>
            <person name="Farman M.L."/>
            <person name="Kohn L.M."/>
            <person name="Birren B."/>
            <person name="Ma L.-J."/>
            <person name="Dean R.A."/>
        </authorList>
    </citation>
    <scope>NUCLEOTIDE SEQUENCE</scope>
    <source>
        <strain evidence="3">ATCC 64411 / 73-15</strain>
    </source>
</reference>
<dbReference type="AlphaFoldDB" id="A0A0C4ECA6"/>
<proteinExistence type="predicted"/>
<evidence type="ECO:0000313" key="4">
    <source>
        <dbReference type="Proteomes" id="UP000011715"/>
    </source>
</evidence>
<dbReference type="EMBL" id="GL876975">
    <property type="protein sequence ID" value="KLU90467.1"/>
    <property type="molecule type" value="Genomic_DNA"/>
</dbReference>
<reference evidence="2" key="3">
    <citation type="submission" date="2011-03" db="EMBL/GenBank/DDBJ databases">
        <title>Annotation of Magnaporthe poae ATCC 64411.</title>
        <authorList>
            <person name="Ma L.-J."/>
            <person name="Dead R."/>
            <person name="Young S.K."/>
            <person name="Zeng Q."/>
            <person name="Gargeya S."/>
            <person name="Fitzgerald M."/>
            <person name="Haas B."/>
            <person name="Abouelleil A."/>
            <person name="Alvarado L."/>
            <person name="Arachchi H.M."/>
            <person name="Berlin A."/>
            <person name="Brown A."/>
            <person name="Chapman S.B."/>
            <person name="Chen Z."/>
            <person name="Dunbar C."/>
            <person name="Freedman E."/>
            <person name="Gearin G."/>
            <person name="Gellesch M."/>
            <person name="Goldberg J."/>
            <person name="Griggs A."/>
            <person name="Gujja S."/>
            <person name="Heiman D."/>
            <person name="Howarth C."/>
            <person name="Larson L."/>
            <person name="Lui A."/>
            <person name="MacDonald P.J.P."/>
            <person name="Mehta T."/>
            <person name="Montmayeur A."/>
            <person name="Murphy C."/>
            <person name="Neiman D."/>
            <person name="Pearson M."/>
            <person name="Priest M."/>
            <person name="Roberts A."/>
            <person name="Saif S."/>
            <person name="Shea T."/>
            <person name="Shenoy N."/>
            <person name="Sisk P."/>
            <person name="Stolte C."/>
            <person name="Sykes S."/>
            <person name="Yandava C."/>
            <person name="Wortman J."/>
            <person name="Nusbaum C."/>
            <person name="Birren B."/>
        </authorList>
    </citation>
    <scope>NUCLEOTIDE SEQUENCE</scope>
    <source>
        <strain evidence="2">ATCC 64411</strain>
    </source>
</reference>
<dbReference type="VEuPathDB" id="FungiDB:MAPG_10321"/>